<name>A0A9P8I7C6_9PEZI</name>
<proteinExistence type="predicted"/>
<dbReference type="OrthoDB" id="413520at2759"/>
<dbReference type="PANTHER" id="PTHR14614:SF132">
    <property type="entry name" value="PROTEIN-LYSINE METHYLTRANSFERASE C42C1.13"/>
    <property type="match status" value="1"/>
</dbReference>
<evidence type="ECO:0000313" key="2">
    <source>
        <dbReference type="Proteomes" id="UP000698800"/>
    </source>
</evidence>
<dbReference type="GO" id="GO:0005829">
    <property type="term" value="C:cytosol"/>
    <property type="evidence" value="ECO:0007669"/>
    <property type="project" value="TreeGrafter"/>
</dbReference>
<dbReference type="Proteomes" id="UP000698800">
    <property type="component" value="Unassembled WGS sequence"/>
</dbReference>
<comment type="caution">
    <text evidence="1">The sequence shown here is derived from an EMBL/GenBank/DDBJ whole genome shotgun (WGS) entry which is preliminary data.</text>
</comment>
<dbReference type="PANTHER" id="PTHR14614">
    <property type="entry name" value="HEPATOCELLULAR CARCINOMA-ASSOCIATED ANTIGEN"/>
    <property type="match status" value="1"/>
</dbReference>
<dbReference type="Pfam" id="PF10294">
    <property type="entry name" value="Methyltransf_16"/>
    <property type="match status" value="1"/>
</dbReference>
<sequence>MRYIRFLKYPRCSYPRKQDSSTITALITITSDLGESFCSKDVTIAANLVRDKDGESMGYKVHQWRAGMRNLLVDVNVGDITAYPMKLHIAAKYQNGDDSCEYLSNAGNYIVSAWSETLCLLGKSTIECMVERRDAGLILMSFLDAGITAGAIDVASLRETLATAKQRRLNCIELGTGCGIVGLGLAQALPNCDMLLTDLPEAMDVVKRNMLSARPAPNTTINFEVLDWGKDLPTTISSKEFDLILVADCTYNPSSMPSLVCVLATLARRSPGAMVLLAQKVRHSSEAIFFEHIAESGFIQNDHVAIPLPSDEELGFSDDSENVDIYIFQTRNSGDSLRI</sequence>
<dbReference type="SUPFAM" id="SSF53335">
    <property type="entry name" value="S-adenosyl-L-methionine-dependent methyltransferases"/>
    <property type="match status" value="1"/>
</dbReference>
<evidence type="ECO:0000313" key="1">
    <source>
        <dbReference type="EMBL" id="KAH0542228.1"/>
    </source>
</evidence>
<dbReference type="InterPro" id="IPR019410">
    <property type="entry name" value="Methyltransf_16"/>
</dbReference>
<dbReference type="AlphaFoldDB" id="A0A9P8I7C6"/>
<dbReference type="InterPro" id="IPR029063">
    <property type="entry name" value="SAM-dependent_MTases_sf"/>
</dbReference>
<accession>A0A9P8I7C6</accession>
<dbReference type="EMBL" id="JAGHQL010000058">
    <property type="protein sequence ID" value="KAH0542228.1"/>
    <property type="molecule type" value="Genomic_DNA"/>
</dbReference>
<gene>
    <name evidence="1" type="ORF">FGG08_003350</name>
</gene>
<keyword evidence="2" id="KW-1185">Reference proteome</keyword>
<dbReference type="Gene3D" id="3.40.50.150">
    <property type="entry name" value="Vaccinia Virus protein VP39"/>
    <property type="match status" value="1"/>
</dbReference>
<protein>
    <submittedName>
        <fullName evidence="1">Uncharacterized protein</fullName>
    </submittedName>
</protein>
<organism evidence="1 2">
    <name type="scientific">Glutinoglossum americanum</name>
    <dbReference type="NCBI Taxonomy" id="1670608"/>
    <lineage>
        <taxon>Eukaryota</taxon>
        <taxon>Fungi</taxon>
        <taxon>Dikarya</taxon>
        <taxon>Ascomycota</taxon>
        <taxon>Pezizomycotina</taxon>
        <taxon>Geoglossomycetes</taxon>
        <taxon>Geoglossales</taxon>
        <taxon>Geoglossaceae</taxon>
        <taxon>Glutinoglossum</taxon>
    </lineage>
</organism>
<dbReference type="GO" id="GO:0008757">
    <property type="term" value="F:S-adenosylmethionine-dependent methyltransferase activity"/>
    <property type="evidence" value="ECO:0007669"/>
    <property type="project" value="UniProtKB-ARBA"/>
</dbReference>
<reference evidence="1" key="1">
    <citation type="submission" date="2021-03" db="EMBL/GenBank/DDBJ databases">
        <title>Comparative genomics and phylogenomic investigation of the class Geoglossomycetes provide insights into ecological specialization and systematics.</title>
        <authorList>
            <person name="Melie T."/>
            <person name="Pirro S."/>
            <person name="Miller A.N."/>
            <person name="Quandt A."/>
        </authorList>
    </citation>
    <scope>NUCLEOTIDE SEQUENCE</scope>
    <source>
        <strain evidence="1">GBOQ0MN5Z8</strain>
    </source>
</reference>
<dbReference type="CDD" id="cd02440">
    <property type="entry name" value="AdoMet_MTases"/>
    <property type="match status" value="1"/>
</dbReference>